<evidence type="ECO:0000313" key="4">
    <source>
        <dbReference type="Proteomes" id="UP000185161"/>
    </source>
</evidence>
<keyword evidence="4" id="KW-1185">Reference proteome</keyword>
<feature type="region of interest" description="Disordered" evidence="1">
    <location>
        <begin position="114"/>
        <end position="139"/>
    </location>
</feature>
<organism evidence="2 4">
    <name type="scientific">Sphingomonas koreensis</name>
    <dbReference type="NCBI Taxonomy" id="93064"/>
    <lineage>
        <taxon>Bacteria</taxon>
        <taxon>Pseudomonadati</taxon>
        <taxon>Pseudomonadota</taxon>
        <taxon>Alphaproteobacteria</taxon>
        <taxon>Sphingomonadales</taxon>
        <taxon>Sphingomonadaceae</taxon>
        <taxon>Sphingomonas</taxon>
    </lineage>
</organism>
<gene>
    <name evidence="2" type="ORF">BRX40_02540</name>
    <name evidence="3" type="ORF">CA257_06140</name>
</gene>
<evidence type="ECO:0000313" key="2">
    <source>
        <dbReference type="EMBL" id="APR51454.1"/>
    </source>
</evidence>
<dbReference type="AlphaFoldDB" id="A0A1L6J6E9"/>
<sequence length="139" mass="15249">MLTLILLQVVTTPAVIPPAPNPWPTHEYACQLVESEAKRIAARAPDTGKPVSTLEQRVDCEARTITRVFVVKSKKVKLAQSAQRTADKFACFNPANQIMYERDGWSFQVEFRGPSQPSATASASAKCEPLSLSGYQSPQ</sequence>
<dbReference type="EMBL" id="CP018820">
    <property type="protein sequence ID" value="APR51454.1"/>
    <property type="molecule type" value="Genomic_DNA"/>
</dbReference>
<dbReference type="STRING" id="93064.BRX40_02540"/>
<protein>
    <submittedName>
        <fullName evidence="2">Uncharacterized protein</fullName>
    </submittedName>
</protein>
<dbReference type="KEGG" id="skr:BRX40_02540"/>
<dbReference type="Proteomes" id="UP000286681">
    <property type="component" value="Unassembled WGS sequence"/>
</dbReference>
<evidence type="ECO:0000256" key="1">
    <source>
        <dbReference type="SAM" id="MobiDB-lite"/>
    </source>
</evidence>
<feature type="compositionally biased region" description="Low complexity" evidence="1">
    <location>
        <begin position="114"/>
        <end position="125"/>
    </location>
</feature>
<dbReference type="Proteomes" id="UP000185161">
    <property type="component" value="Chromosome"/>
</dbReference>
<dbReference type="GeneID" id="44131425"/>
<evidence type="ECO:0000313" key="5">
    <source>
        <dbReference type="Proteomes" id="UP000286681"/>
    </source>
</evidence>
<proteinExistence type="predicted"/>
<reference evidence="2" key="1">
    <citation type="submission" date="2016-12" db="EMBL/GenBank/DDBJ databases">
        <title>Whole genome sequencing of Sphingomonas koreensis.</title>
        <authorList>
            <person name="Conlan S."/>
            <person name="Thomas P.J."/>
            <person name="Mullikin J."/>
            <person name="Palmore T.N."/>
            <person name="Frank K.M."/>
            <person name="Segre J.A."/>
        </authorList>
    </citation>
    <scope>NUCLEOTIDE SEQUENCE</scope>
    <source>
        <strain evidence="2">ABOJV</strain>
    </source>
</reference>
<dbReference type="RefSeq" id="WP_075150569.1">
    <property type="nucleotide sequence ID" value="NZ_CP018820.1"/>
</dbReference>
<accession>A0A1L6J6E9</accession>
<reference evidence="4" key="2">
    <citation type="submission" date="2016-12" db="EMBL/GenBank/DDBJ databases">
        <title>Whole genome sequencing of Sphingomonas sp. ABOJV.</title>
        <authorList>
            <person name="Conlan S."/>
            <person name="Thomas P.J."/>
            <person name="Mullikin J."/>
            <person name="Palmore T.N."/>
            <person name="Frank K.M."/>
            <person name="Segre J.A."/>
        </authorList>
    </citation>
    <scope>NUCLEOTIDE SEQUENCE [LARGE SCALE GENOMIC DNA]</scope>
    <source>
        <strain evidence="4">ABOJV</strain>
    </source>
</reference>
<evidence type="ECO:0000313" key="3">
    <source>
        <dbReference type="EMBL" id="RSV05526.1"/>
    </source>
</evidence>
<dbReference type="EMBL" id="QQWO01000004">
    <property type="protein sequence ID" value="RSV05526.1"/>
    <property type="molecule type" value="Genomic_DNA"/>
</dbReference>
<name>A0A1L6J6E9_9SPHN</name>
<reference evidence="3 5" key="3">
    <citation type="submission" date="2018-07" db="EMBL/GenBank/DDBJ databases">
        <title>Genomic and Epidemiologic Investigation of an Indolent Hospital Outbreak.</title>
        <authorList>
            <person name="Johnson R.C."/>
            <person name="Deming C."/>
            <person name="Conlan S."/>
            <person name="Zellmer C.J."/>
            <person name="Michelin A.V."/>
            <person name="Lee-Lin S."/>
            <person name="Thomas P.J."/>
            <person name="Park M."/>
            <person name="Weingarten R.A."/>
            <person name="Less J."/>
            <person name="Dekker J.P."/>
            <person name="Frank K.M."/>
            <person name="Musser K.A."/>
            <person name="Mcquiston J.R."/>
            <person name="Henderson D.K."/>
            <person name="Lau A.F."/>
            <person name="Palmore T.N."/>
            <person name="Segre J.A."/>
        </authorList>
    </citation>
    <scope>NUCLEOTIDE SEQUENCE [LARGE SCALE GENOMIC DNA]</scope>
    <source>
        <strain evidence="3 5">SK-NIH.Env10_0317</strain>
    </source>
</reference>